<evidence type="ECO:0000256" key="7">
    <source>
        <dbReference type="RuleBase" id="RU365095"/>
    </source>
</evidence>
<dbReference type="NCBIfam" id="TIGR01198">
    <property type="entry name" value="pgl"/>
    <property type="match status" value="1"/>
</dbReference>
<sequence>MTEQGLAGRLVTTYATTELLNQATAARILIELGDVLASRPRADLALTGGRDACDLYADVAAHPLAGSVDWSRVHLWWSDERFVEPSDPERNAKQARDIWFGQLISDGLMPESNIHEMPVDSRTNEEAEAADDDENDARLAEAARAYDRELVGELGQDPRFDLAIFGVGPDGHFASLFPDRQEVLIDDPANRVVGVSHSPKMPPLRVSLTVPVIRRSRKVWMFTSTPSKAHAVAQALSRTDDPHVPSSFARGTQETRWLLDAQAAAELEGRA</sequence>
<comment type="catalytic activity">
    <reaction evidence="1 7">
        <text>6-phospho-D-glucono-1,5-lactone + H2O = 6-phospho-D-gluconate + H(+)</text>
        <dbReference type="Rhea" id="RHEA:12556"/>
        <dbReference type="ChEBI" id="CHEBI:15377"/>
        <dbReference type="ChEBI" id="CHEBI:15378"/>
        <dbReference type="ChEBI" id="CHEBI:57955"/>
        <dbReference type="ChEBI" id="CHEBI:58759"/>
        <dbReference type="EC" id="3.1.1.31"/>
    </reaction>
</comment>
<keyword evidence="7 10" id="KW-0378">Hydrolase</keyword>
<dbReference type="Gene3D" id="3.40.50.1360">
    <property type="match status" value="1"/>
</dbReference>
<dbReference type="InterPro" id="IPR005900">
    <property type="entry name" value="6-phosphogluconolactonase_DevB"/>
</dbReference>
<dbReference type="CDD" id="cd01400">
    <property type="entry name" value="6PGL"/>
    <property type="match status" value="1"/>
</dbReference>
<feature type="compositionally biased region" description="Basic and acidic residues" evidence="8">
    <location>
        <begin position="113"/>
        <end position="125"/>
    </location>
</feature>
<feature type="domain" description="Glucosamine/galactosamine-6-phosphate isomerase" evidence="9">
    <location>
        <begin position="17"/>
        <end position="257"/>
    </location>
</feature>
<dbReference type="InterPro" id="IPR006148">
    <property type="entry name" value="Glc/Gal-6P_isomerase"/>
</dbReference>
<evidence type="ECO:0000256" key="4">
    <source>
        <dbReference type="ARBA" id="ARBA00010662"/>
    </source>
</evidence>
<keyword evidence="11" id="KW-1185">Reference proteome</keyword>
<dbReference type="EC" id="3.1.1.31" evidence="5 7"/>
<comment type="caution">
    <text evidence="10">The sequence shown here is derived from an EMBL/GenBank/DDBJ whole genome shotgun (WGS) entry which is preliminary data.</text>
</comment>
<evidence type="ECO:0000256" key="1">
    <source>
        <dbReference type="ARBA" id="ARBA00000832"/>
    </source>
</evidence>
<dbReference type="InterPro" id="IPR039104">
    <property type="entry name" value="6PGL"/>
</dbReference>
<evidence type="ECO:0000256" key="8">
    <source>
        <dbReference type="SAM" id="MobiDB-lite"/>
    </source>
</evidence>
<dbReference type="PANTHER" id="PTHR11054:SF0">
    <property type="entry name" value="6-PHOSPHOGLUCONOLACTONASE"/>
    <property type="match status" value="1"/>
</dbReference>
<feature type="region of interest" description="Disordered" evidence="8">
    <location>
        <begin position="111"/>
        <end position="136"/>
    </location>
</feature>
<dbReference type="InterPro" id="IPR037171">
    <property type="entry name" value="NagB/RpiA_transferase-like"/>
</dbReference>
<feature type="compositionally biased region" description="Acidic residues" evidence="8">
    <location>
        <begin position="126"/>
        <end position="135"/>
    </location>
</feature>
<reference evidence="10 11" key="1">
    <citation type="submission" date="2024-02" db="EMBL/GenBank/DDBJ databases">
        <title>Bifidobacterium honeyensis sp. nov., isolated from the comb honey.</title>
        <authorList>
            <person name="Liu W."/>
            <person name="Li Y."/>
        </authorList>
    </citation>
    <scope>NUCLEOTIDE SEQUENCE [LARGE SCALE GENOMIC DNA]</scope>
    <source>
        <strain evidence="10 11">IMAU50988</strain>
    </source>
</reference>
<accession>A0ABU8ZQS2</accession>
<evidence type="ECO:0000256" key="5">
    <source>
        <dbReference type="ARBA" id="ARBA00013198"/>
    </source>
</evidence>
<evidence type="ECO:0000259" key="9">
    <source>
        <dbReference type="Pfam" id="PF01182"/>
    </source>
</evidence>
<evidence type="ECO:0000256" key="3">
    <source>
        <dbReference type="ARBA" id="ARBA00004961"/>
    </source>
</evidence>
<comment type="similarity">
    <text evidence="4 7">Belongs to the glucosamine/galactosamine-6-phosphate isomerase family. 6-phosphogluconolactonase subfamily.</text>
</comment>
<dbReference type="RefSeq" id="WP_340469864.1">
    <property type="nucleotide sequence ID" value="NZ_JBANBB010000002.1"/>
</dbReference>
<evidence type="ECO:0000313" key="10">
    <source>
        <dbReference type="EMBL" id="MEK0307146.1"/>
    </source>
</evidence>
<dbReference type="Pfam" id="PF01182">
    <property type="entry name" value="Glucosamine_iso"/>
    <property type="match status" value="1"/>
</dbReference>
<protein>
    <recommendedName>
        <fullName evidence="6 7">6-phosphogluconolactonase</fullName>
        <shortName evidence="7">6PGL</shortName>
        <ecNumber evidence="5 7">3.1.1.31</ecNumber>
    </recommendedName>
</protein>
<dbReference type="PANTHER" id="PTHR11054">
    <property type="entry name" value="6-PHOSPHOGLUCONOLACTONASE"/>
    <property type="match status" value="1"/>
</dbReference>
<proteinExistence type="inferred from homology"/>
<evidence type="ECO:0000256" key="2">
    <source>
        <dbReference type="ARBA" id="ARBA00002681"/>
    </source>
</evidence>
<organism evidence="10 11">
    <name type="scientific">Bifidobacterium favimelis</name>
    <dbReference type="NCBI Taxonomy" id="3122979"/>
    <lineage>
        <taxon>Bacteria</taxon>
        <taxon>Bacillati</taxon>
        <taxon>Actinomycetota</taxon>
        <taxon>Actinomycetes</taxon>
        <taxon>Bifidobacteriales</taxon>
        <taxon>Bifidobacteriaceae</taxon>
        <taxon>Bifidobacterium</taxon>
    </lineage>
</organism>
<dbReference type="Proteomes" id="UP001373159">
    <property type="component" value="Unassembled WGS sequence"/>
</dbReference>
<dbReference type="EMBL" id="JBANBB010000002">
    <property type="protein sequence ID" value="MEK0307146.1"/>
    <property type="molecule type" value="Genomic_DNA"/>
</dbReference>
<evidence type="ECO:0000313" key="11">
    <source>
        <dbReference type="Proteomes" id="UP001373159"/>
    </source>
</evidence>
<gene>
    <name evidence="7 10" type="primary">pgl</name>
    <name evidence="10" type="ORF">V8P97_06700</name>
</gene>
<comment type="pathway">
    <text evidence="3 7">Carbohydrate degradation; pentose phosphate pathway; D-ribulose 5-phosphate from D-glucose 6-phosphate (oxidative stage): step 2/3.</text>
</comment>
<evidence type="ECO:0000256" key="6">
    <source>
        <dbReference type="ARBA" id="ARBA00020337"/>
    </source>
</evidence>
<dbReference type="SUPFAM" id="SSF100950">
    <property type="entry name" value="NagB/RpiA/CoA transferase-like"/>
    <property type="match status" value="1"/>
</dbReference>
<name>A0ABU8ZQS2_9BIFI</name>
<comment type="function">
    <text evidence="2 7">Hydrolysis of 6-phosphogluconolactone to 6-phosphogluconate.</text>
</comment>
<dbReference type="GO" id="GO:0017057">
    <property type="term" value="F:6-phosphogluconolactonase activity"/>
    <property type="evidence" value="ECO:0007669"/>
    <property type="project" value="UniProtKB-EC"/>
</dbReference>